<evidence type="ECO:0000256" key="2">
    <source>
        <dbReference type="SAM" id="MobiDB-lite"/>
    </source>
</evidence>
<dbReference type="EMBL" id="AUPL01002449">
    <property type="protein sequence ID" value="ESL09826.1"/>
    <property type="molecule type" value="Genomic_DNA"/>
</dbReference>
<sequence length="952" mass="102581">MDAAACRRLQHRMESHGRAASCQTLCSMCGFHCSCPPHVQREEHRDDDVFRGCRGAGDGHLNCGASFLLPSTTQAWLLQLVEGAEVDITDGGTDHRRRMSCCCSCCHGYHHLFHTRTGGTGGVPWKSGEREKVEGGEVLMETSTKRTCPPKRTATTLPTATLAAHPSPEVTANGVGETTVAANAHGAQQDPPFKPSKSSLTLAPLIRLAESTPSRAPAAGENRSAERGSYSQACPGILSHEYGDPPEGSSEVRQPACAFTHTSFLPVPRSSDQSAPPHSLKSVELSVPASAPPQPPSSAGPAMTGTDKDAPKTAVDAVAAAQHTHTYGIAPVVPTGNLSLGSLPVLTEPAPVPRPDSSQRVGSSSSGTVPVPPRQVSFLRSSVFPQGPVPHLVATSVTQPALQDTPVRTATSEMASVTRPEAPALTPVTTSNVQPTPAVVSPEPTSTDVINALREKLLLEKADAYVRGLERQQEERLAQEDERQRSKENAHILELFVRLCQDDRELLEAMYESSMHSAETSPPSPAFVGQSPSPPPQEGIETTTPPQPKSPPLPEEVMTAYKVGAENMVPPVSQPQPTVPTQVELPPPLPPPPVVSTAPPTPQISAATALPTPQLRHVPPEAPPLISTAVPWGAADGTMKAWVDQHFGSSLDPQHRALLQHVLLSREAEIRRVAAAESQCKKLEAQRVDATNSGVPLAAEERARTNLNQWEQEHNIELTRAHDQLYTKEEELMALRKAQEEQKAKLNELTRSMQSHSVMLGGVGAGEEKDELRRWKMRCDAVEQQHRFSVQRLEELQAYIEQLRNGAQQAVMNVTSSGATAQPVPSHTTTVPLSSVNASSPQSHSETVTPYEGVSFGKPPTVPSYSASPQMAGGAFAAAPTRREYPATGASSSPQPRSDAVGPSTASMERAEALKQLREEMDVECSRFAHETQRWQEYVKHQEERWLQLRRQ</sequence>
<accession>A0A061J6Q2</accession>
<dbReference type="VEuPathDB" id="TriTrypDB:TRSC58_02449"/>
<feature type="coiled-coil region" evidence="1">
    <location>
        <begin position="666"/>
        <end position="693"/>
    </location>
</feature>
<feature type="compositionally biased region" description="Low complexity" evidence="2">
    <location>
        <begin position="358"/>
        <end position="369"/>
    </location>
</feature>
<name>A0A061J6Q2_TRYRA</name>
<feature type="region of interest" description="Disordered" evidence="2">
    <location>
        <begin position="209"/>
        <end position="230"/>
    </location>
</feature>
<dbReference type="Proteomes" id="UP000031737">
    <property type="component" value="Unassembled WGS sequence"/>
</dbReference>
<dbReference type="AlphaFoldDB" id="A0A061J6Q2"/>
<keyword evidence="4" id="KW-1185">Reference proteome</keyword>
<keyword evidence="1" id="KW-0175">Coiled coil</keyword>
<evidence type="ECO:0000313" key="4">
    <source>
        <dbReference type="Proteomes" id="UP000031737"/>
    </source>
</evidence>
<comment type="caution">
    <text evidence="3">The sequence shown here is derived from an EMBL/GenBank/DDBJ whole genome shotgun (WGS) entry which is preliminary data.</text>
</comment>
<evidence type="ECO:0000313" key="3">
    <source>
        <dbReference type="EMBL" id="ESL09826.1"/>
    </source>
</evidence>
<dbReference type="OrthoDB" id="249926at2759"/>
<reference evidence="3 4" key="1">
    <citation type="submission" date="2013-07" db="EMBL/GenBank/DDBJ databases">
        <authorList>
            <person name="Stoco P.H."/>
            <person name="Wagner G."/>
            <person name="Gerber A."/>
            <person name="Zaha A."/>
            <person name="Thompson C."/>
            <person name="Bartholomeu D.C."/>
            <person name="Luckemeyer D.D."/>
            <person name="Bahia D."/>
            <person name="Loreto E."/>
            <person name="Prestes E.B."/>
            <person name="Lima F.M."/>
            <person name="Rodrigues-Luiz G."/>
            <person name="Vallejo G.A."/>
            <person name="Filho J.F."/>
            <person name="Monteiro K.M."/>
            <person name="Tyler K.M."/>
            <person name="de Almeida L.G."/>
            <person name="Ortiz M.F."/>
            <person name="Siervo M.A."/>
            <person name="de Moraes M.H."/>
            <person name="Cunha O.L."/>
            <person name="Mendonca-Neto R."/>
            <person name="Silva R."/>
            <person name="Teixeira S.M."/>
            <person name="Murta S.M."/>
            <person name="Sincero T.C."/>
            <person name="Mendes T.A."/>
            <person name="Urmenyi T.P."/>
            <person name="Silva V.G."/>
            <person name="da Rocha W.D."/>
            <person name="Andersson B."/>
            <person name="Romanha A.J."/>
            <person name="Steindel M."/>
            <person name="de Vasconcelos A.T."/>
            <person name="Grisard E.C."/>
        </authorList>
    </citation>
    <scope>NUCLEOTIDE SEQUENCE [LARGE SCALE GENOMIC DNA]</scope>
    <source>
        <strain evidence="3 4">SC58</strain>
    </source>
</reference>
<feature type="compositionally biased region" description="Pro residues" evidence="2">
    <location>
        <begin position="545"/>
        <end position="554"/>
    </location>
</feature>
<feature type="region of interest" description="Disordered" evidence="2">
    <location>
        <begin position="512"/>
        <end position="555"/>
    </location>
</feature>
<feature type="region of interest" description="Disordered" evidence="2">
    <location>
        <begin position="883"/>
        <end position="909"/>
    </location>
</feature>
<feature type="region of interest" description="Disordered" evidence="2">
    <location>
        <begin position="425"/>
        <end position="445"/>
    </location>
</feature>
<feature type="compositionally biased region" description="Polar residues" evidence="2">
    <location>
        <begin position="818"/>
        <end position="848"/>
    </location>
</feature>
<protein>
    <submittedName>
        <fullName evidence="3">Uncharacterized protein</fullName>
    </submittedName>
</protein>
<proteinExistence type="predicted"/>
<gene>
    <name evidence="3" type="ORF">TRSC58_02449</name>
</gene>
<feature type="region of interest" description="Disordered" evidence="2">
    <location>
        <begin position="818"/>
        <end position="855"/>
    </location>
</feature>
<feature type="region of interest" description="Disordered" evidence="2">
    <location>
        <begin position="347"/>
        <end position="373"/>
    </location>
</feature>
<feature type="region of interest" description="Disordered" evidence="2">
    <location>
        <begin position="268"/>
        <end position="312"/>
    </location>
</feature>
<feature type="coiled-coil region" evidence="1">
    <location>
        <begin position="729"/>
        <end position="813"/>
    </location>
</feature>
<evidence type="ECO:0000256" key="1">
    <source>
        <dbReference type="SAM" id="Coils"/>
    </source>
</evidence>
<organism evidence="3 4">
    <name type="scientific">Trypanosoma rangeli SC58</name>
    <dbReference type="NCBI Taxonomy" id="429131"/>
    <lineage>
        <taxon>Eukaryota</taxon>
        <taxon>Discoba</taxon>
        <taxon>Euglenozoa</taxon>
        <taxon>Kinetoplastea</taxon>
        <taxon>Metakinetoplastina</taxon>
        <taxon>Trypanosomatida</taxon>
        <taxon>Trypanosomatidae</taxon>
        <taxon>Trypanosoma</taxon>
        <taxon>Herpetosoma</taxon>
    </lineage>
</organism>